<comment type="caution">
    <text evidence="1">The sequence shown here is derived from an EMBL/GenBank/DDBJ whole genome shotgun (WGS) entry which is preliminary data.</text>
</comment>
<dbReference type="EMBL" id="BLAE01000007">
    <property type="protein sequence ID" value="GES07685.1"/>
    <property type="molecule type" value="Genomic_DNA"/>
</dbReference>
<dbReference type="RefSeq" id="WP_155353372.1">
    <property type="nucleotide sequence ID" value="NZ_BAAAHL010000041.1"/>
</dbReference>
<protein>
    <submittedName>
        <fullName evidence="1">Uncharacterized protein</fullName>
    </submittedName>
</protein>
<keyword evidence="2" id="KW-1185">Reference proteome</keyword>
<accession>A0A5M3WF21</accession>
<evidence type="ECO:0000313" key="2">
    <source>
        <dbReference type="Proteomes" id="UP000331127"/>
    </source>
</evidence>
<evidence type="ECO:0000313" key="1">
    <source>
        <dbReference type="EMBL" id="GES07685.1"/>
    </source>
</evidence>
<name>A0A5M3WF21_9ACTN</name>
<dbReference type="OrthoDB" id="3399393at2"/>
<sequence length="579" mass="61916">MGPGETSKLAAVEETVRHLRPMLEDVWRALDAPDTIGGRWEELRLGSPGSPLFVCVDAMGNVLHARYGGGSLSIVYLPGWFFEVASSALGRLPELSTTTVVDVETAQPLSFDLTVVNKVRGATETVKVRASGGGETGWSWSFGDAAETKTIEYELLPFGYAFTPARGFCVTESPPDGDPTLDPAALYHWSAMRLRIAAAPGVGFTQAPLLGEAALSAARAAYVAGEAEVTCDQALILEFERHRHPMTLPPLGAPLRPTPLAEPDIVASAVAMRHAFGEQNEAPKPLAVQQTRPDGVDLLLMKPDLRRPPRGRPWGWQPDWLVKAAYALDDFVFSLVISVLDTYVEWLGGLPETAPALIRIRVDPASAADRFAYRLDYLDPDGKASAEPPARAVPGGPSFRLTVVRTEQVRVFLDDAIGAAGESDLEGIVEYREQVADFDDVPLAITADEQVDVADLRSRPATIAEILQIVLSIGEFIPHPAIQAMYDLRDLGSVGAYVLTGKDLYGEPMSGLEAALTLGGVLVPEVAERAGRSLLASGRRVLTVGDNPSARLRDAAEAVESADAALAKATAERAEASSP</sequence>
<organism evidence="1 2">
    <name type="scientific">Acrocarpospora macrocephala</name>
    <dbReference type="NCBI Taxonomy" id="150177"/>
    <lineage>
        <taxon>Bacteria</taxon>
        <taxon>Bacillati</taxon>
        <taxon>Actinomycetota</taxon>
        <taxon>Actinomycetes</taxon>
        <taxon>Streptosporangiales</taxon>
        <taxon>Streptosporangiaceae</taxon>
        <taxon>Acrocarpospora</taxon>
    </lineage>
</organism>
<gene>
    <name evidence="1" type="ORF">Amac_012800</name>
</gene>
<reference evidence="1 2" key="1">
    <citation type="submission" date="2019-10" db="EMBL/GenBank/DDBJ databases">
        <title>Whole genome shotgun sequence of Acrocarpospora macrocephala NBRC 16266.</title>
        <authorList>
            <person name="Ichikawa N."/>
            <person name="Kimura A."/>
            <person name="Kitahashi Y."/>
            <person name="Komaki H."/>
            <person name="Oguchi A."/>
        </authorList>
    </citation>
    <scope>NUCLEOTIDE SEQUENCE [LARGE SCALE GENOMIC DNA]</scope>
    <source>
        <strain evidence="1 2">NBRC 16266</strain>
    </source>
</reference>
<dbReference type="AlphaFoldDB" id="A0A5M3WF21"/>
<proteinExistence type="predicted"/>
<dbReference type="Proteomes" id="UP000331127">
    <property type="component" value="Unassembled WGS sequence"/>
</dbReference>